<dbReference type="Proteomes" id="UP000297975">
    <property type="component" value="Unassembled WGS sequence"/>
</dbReference>
<comment type="caution">
    <text evidence="1">The sequence shown here is derived from an EMBL/GenBank/DDBJ whole genome shotgun (WGS) entry which is preliminary data.</text>
</comment>
<proteinExistence type="predicted"/>
<name>A0A4Y8IQ25_9BACI</name>
<sequence length="137" mass="16338">MKIFIKGCFQPLPYELVKHLINQDIEVFGQDHYEEDDEKFERFAKIGRHASFHLYDSKEPLRADCYYDFTIDNLLCEFYKLEDQIIKVHDSDYNRKQNGEQLIDEKIIFLASLKDYSQFPDHIKLNGEGECSIHLIK</sequence>
<dbReference type="AlphaFoldDB" id="A0A4Y8IQ25"/>
<organism evidence="1 2">
    <name type="scientific">Filobacillus milosensis</name>
    <dbReference type="NCBI Taxonomy" id="94137"/>
    <lineage>
        <taxon>Bacteria</taxon>
        <taxon>Bacillati</taxon>
        <taxon>Bacillota</taxon>
        <taxon>Bacilli</taxon>
        <taxon>Bacillales</taxon>
        <taxon>Bacillaceae</taxon>
        <taxon>Filobacillus</taxon>
    </lineage>
</organism>
<evidence type="ECO:0000313" key="2">
    <source>
        <dbReference type="Proteomes" id="UP000297975"/>
    </source>
</evidence>
<protein>
    <submittedName>
        <fullName evidence="1">Uncharacterized protein</fullName>
    </submittedName>
</protein>
<dbReference type="OrthoDB" id="2971044at2"/>
<dbReference type="RefSeq" id="WP_134339701.1">
    <property type="nucleotide sequence ID" value="NZ_SOPW01000006.1"/>
</dbReference>
<reference evidence="1 2" key="1">
    <citation type="submission" date="2019-03" db="EMBL/GenBank/DDBJ databases">
        <authorList>
            <person name="He R.-H."/>
        </authorList>
    </citation>
    <scope>NUCLEOTIDE SEQUENCE [LARGE SCALE GENOMIC DNA]</scope>
    <source>
        <strain evidence="2">SH 714</strain>
    </source>
</reference>
<accession>A0A4Y8IQ25</accession>
<evidence type="ECO:0000313" key="1">
    <source>
        <dbReference type="EMBL" id="TFB22026.1"/>
    </source>
</evidence>
<keyword evidence="2" id="KW-1185">Reference proteome</keyword>
<dbReference type="EMBL" id="SOPW01000006">
    <property type="protein sequence ID" value="TFB22026.1"/>
    <property type="molecule type" value="Genomic_DNA"/>
</dbReference>
<gene>
    <name evidence="1" type="ORF">E3U55_06920</name>
</gene>